<keyword evidence="7 12" id="KW-0067">ATP-binding</keyword>
<evidence type="ECO:0000256" key="1">
    <source>
        <dbReference type="ARBA" id="ARBA00004496"/>
    </source>
</evidence>
<comment type="subcellular location">
    <subcellularLocation>
        <location evidence="1">Cytoplasm</location>
    </subcellularLocation>
</comment>
<dbReference type="Gene3D" id="3.40.50.620">
    <property type="entry name" value="HUPs"/>
    <property type="match status" value="2"/>
</dbReference>
<dbReference type="PROSITE" id="PS00178">
    <property type="entry name" value="AA_TRNA_LIGASE_I"/>
    <property type="match status" value="1"/>
</dbReference>
<dbReference type="CDD" id="cd00817">
    <property type="entry name" value="ValRS_core"/>
    <property type="match status" value="1"/>
</dbReference>
<organism evidence="16 17">
    <name type="scientific">Trichogramma brassicae</name>
    <dbReference type="NCBI Taxonomy" id="86971"/>
    <lineage>
        <taxon>Eukaryota</taxon>
        <taxon>Metazoa</taxon>
        <taxon>Ecdysozoa</taxon>
        <taxon>Arthropoda</taxon>
        <taxon>Hexapoda</taxon>
        <taxon>Insecta</taxon>
        <taxon>Pterygota</taxon>
        <taxon>Neoptera</taxon>
        <taxon>Endopterygota</taxon>
        <taxon>Hymenoptera</taxon>
        <taxon>Apocrita</taxon>
        <taxon>Proctotrupomorpha</taxon>
        <taxon>Chalcidoidea</taxon>
        <taxon>Trichogrammatidae</taxon>
        <taxon>Trichogramma</taxon>
    </lineage>
</organism>
<dbReference type="InterPro" id="IPR009080">
    <property type="entry name" value="tRNAsynth_Ia_anticodon-bd"/>
</dbReference>
<dbReference type="InterPro" id="IPR014729">
    <property type="entry name" value="Rossmann-like_a/b/a_fold"/>
</dbReference>
<name>A0A6H5IZ78_9HYME</name>
<dbReference type="InterPro" id="IPR013155">
    <property type="entry name" value="M/V/L/I-tRNA-synth_anticd-bd"/>
</dbReference>
<evidence type="ECO:0000256" key="6">
    <source>
        <dbReference type="ARBA" id="ARBA00022741"/>
    </source>
</evidence>
<dbReference type="NCBIfam" id="TIGR00422">
    <property type="entry name" value="valS"/>
    <property type="match status" value="1"/>
</dbReference>
<dbReference type="PANTHER" id="PTHR11946">
    <property type="entry name" value="VALYL-TRNA SYNTHETASES"/>
    <property type="match status" value="1"/>
</dbReference>
<dbReference type="CDD" id="cd07962">
    <property type="entry name" value="Anticodon_Ia_Val"/>
    <property type="match status" value="1"/>
</dbReference>
<sequence>MKLILWEAILELKTSVASGLGFGHRHPLVALSQNFPEKYQPNDCRKGWYEVWEKNQYFRQNKDASKTFRMILPPPNITGSLHLGHALTTTVQDILARWHRMKGASVVWIPGLDHAGIATQAVVEKYLYKTKNIKRSDMKKSDFIDTINKWKNEKSQIIEDQLKTLGASLDWSREYFTMSKHHNRAVQEAFVNLDKRNLLYRQKSLVNWSSALGSTLSDIEVDNMILTGKTDIEIPGYKKKVTFGQIFEVCYDLEDGSAQLKVATTRPETIHGDVALAVHPNDSRYSQFIGRRVKHPLKDSHIPIIADENVIMDFGTGIVKITPAHDRFDYKVAMKNNLEMIDVIDENGQLTEQADEYAGLPRFIARTNIINQLQSIGKIKSIKDHPMQIPRCSRTGDIIELILKEQWFIKCKDMMAKAYKAVENGSLRLNPSFHNQLWFNWLDENNCRDWCISRQLVWGHQIPAYFCKKDGVTKWIVAHSEEEAKIKATELFGENFEIYQDSDVLDTWFSSALLAFSALGWPEKTADMKQYYPLSLMETGHDILFFWVARMVMLGLELTDQLPFEEVLLHGVLCDANGRKMSKSSGNVILPENVINGISLEDLNAQAKASHDAGILSDSELKRTTGMNKKLFPNGIPECGVDALRLTLCSHNIKKPTISFDVLECQQNKFFCNKIFQASKYALLMTDDSPIVVPEKFTVIDEWILSRLAWMVETVNDAFDHRDFHKAMDAIKQFLYYEYCDYFIEGTKRGFMSEDKSIVNSHRYALTKCLEVSIKILAPIAPYFCDDLYSRLSKKLSIFTTQSSLCESAYPDTKDLLSFRNVNLETKMERLIRIVLSLRSLLGSISDKSDLEGHIIVNNTEDLKLLESSKNIIVAVSKLSNIQIIEADNYKKCRNCISGSVDETAAVHVIINNETVLKNTKDLLERRRVKAEEKLQKLIKKTSSKKYSSNESEEQKKADQTTVSIFF</sequence>
<proteinExistence type="inferred from homology"/>
<evidence type="ECO:0000313" key="16">
    <source>
        <dbReference type="EMBL" id="CAB0042954.1"/>
    </source>
</evidence>
<keyword evidence="17" id="KW-1185">Reference proteome</keyword>
<comment type="catalytic activity">
    <reaction evidence="11">
        <text>tRNA(Val) + L-valine + ATP = L-valyl-tRNA(Val) + AMP + diphosphate</text>
        <dbReference type="Rhea" id="RHEA:10704"/>
        <dbReference type="Rhea" id="RHEA-COMP:9672"/>
        <dbReference type="Rhea" id="RHEA-COMP:9708"/>
        <dbReference type="ChEBI" id="CHEBI:30616"/>
        <dbReference type="ChEBI" id="CHEBI:33019"/>
        <dbReference type="ChEBI" id="CHEBI:57762"/>
        <dbReference type="ChEBI" id="CHEBI:78442"/>
        <dbReference type="ChEBI" id="CHEBI:78537"/>
        <dbReference type="ChEBI" id="CHEBI:456215"/>
        <dbReference type="EC" id="6.1.1.9"/>
    </reaction>
</comment>
<evidence type="ECO:0000256" key="7">
    <source>
        <dbReference type="ARBA" id="ARBA00022840"/>
    </source>
</evidence>
<keyword evidence="9 12" id="KW-0030">Aminoacyl-tRNA synthetase</keyword>
<evidence type="ECO:0000259" key="14">
    <source>
        <dbReference type="Pfam" id="PF00133"/>
    </source>
</evidence>
<evidence type="ECO:0000313" key="17">
    <source>
        <dbReference type="Proteomes" id="UP000479190"/>
    </source>
</evidence>
<evidence type="ECO:0000256" key="11">
    <source>
        <dbReference type="ARBA" id="ARBA00047552"/>
    </source>
</evidence>
<feature type="coiled-coil region" evidence="13">
    <location>
        <begin position="914"/>
        <end position="941"/>
    </location>
</feature>
<dbReference type="PANTHER" id="PTHR11946:SF109">
    <property type="entry name" value="VALINE--TRNA LIGASE"/>
    <property type="match status" value="1"/>
</dbReference>
<dbReference type="Proteomes" id="UP000479190">
    <property type="component" value="Unassembled WGS sequence"/>
</dbReference>
<dbReference type="SUPFAM" id="SSF52374">
    <property type="entry name" value="Nucleotidylyl transferase"/>
    <property type="match status" value="1"/>
</dbReference>
<dbReference type="PRINTS" id="PR00986">
    <property type="entry name" value="TRNASYNTHVAL"/>
</dbReference>
<evidence type="ECO:0000256" key="10">
    <source>
        <dbReference type="ARBA" id="ARBA00029936"/>
    </source>
</evidence>
<dbReference type="GO" id="GO:0004832">
    <property type="term" value="F:valine-tRNA ligase activity"/>
    <property type="evidence" value="ECO:0007669"/>
    <property type="project" value="UniProtKB-EC"/>
</dbReference>
<keyword evidence="8 12" id="KW-0648">Protein biosynthesis</keyword>
<dbReference type="InterPro" id="IPR002303">
    <property type="entry name" value="Valyl-tRNA_ligase"/>
</dbReference>
<dbReference type="InterPro" id="IPR009008">
    <property type="entry name" value="Val/Leu/Ile-tRNA-synth_edit"/>
</dbReference>
<evidence type="ECO:0000256" key="5">
    <source>
        <dbReference type="ARBA" id="ARBA00022598"/>
    </source>
</evidence>
<dbReference type="Gene3D" id="1.10.730.10">
    <property type="entry name" value="Isoleucyl-tRNA Synthetase, Domain 1"/>
    <property type="match status" value="1"/>
</dbReference>
<gene>
    <name evidence="16" type="ORF">TBRA_LOCUS14542</name>
</gene>
<feature type="domain" description="Aminoacyl-tRNA synthetase class Ia" evidence="14">
    <location>
        <begin position="48"/>
        <end position="652"/>
    </location>
</feature>
<dbReference type="OrthoDB" id="629407at2759"/>
<keyword evidence="6 12" id="KW-0547">Nucleotide-binding</keyword>
<dbReference type="FunFam" id="3.40.50.620:FF:000020">
    <property type="entry name" value="Valine--tRNA ligase, mitochondrial"/>
    <property type="match status" value="1"/>
</dbReference>
<keyword evidence="13" id="KW-0175">Coiled coil</keyword>
<dbReference type="Pfam" id="PF00133">
    <property type="entry name" value="tRNA-synt_1"/>
    <property type="match status" value="1"/>
</dbReference>
<dbReference type="AlphaFoldDB" id="A0A6H5IZ78"/>
<evidence type="ECO:0000256" key="8">
    <source>
        <dbReference type="ARBA" id="ARBA00022917"/>
    </source>
</evidence>
<protein>
    <recommendedName>
        <fullName evidence="3">valine--tRNA ligase</fullName>
        <ecNumber evidence="3">6.1.1.9</ecNumber>
    </recommendedName>
    <alternativeName>
        <fullName evidence="10">Valyl-tRNA synthetase</fullName>
    </alternativeName>
</protein>
<evidence type="ECO:0000256" key="2">
    <source>
        <dbReference type="ARBA" id="ARBA00005594"/>
    </source>
</evidence>
<dbReference type="GO" id="GO:0005524">
    <property type="term" value="F:ATP binding"/>
    <property type="evidence" value="ECO:0007669"/>
    <property type="project" value="UniProtKB-KW"/>
</dbReference>
<keyword evidence="4" id="KW-0963">Cytoplasm</keyword>
<evidence type="ECO:0000256" key="12">
    <source>
        <dbReference type="RuleBase" id="RU363035"/>
    </source>
</evidence>
<dbReference type="SUPFAM" id="SSF50677">
    <property type="entry name" value="ValRS/IleRS/LeuRS editing domain"/>
    <property type="match status" value="1"/>
</dbReference>
<evidence type="ECO:0000256" key="4">
    <source>
        <dbReference type="ARBA" id="ARBA00022490"/>
    </source>
</evidence>
<dbReference type="Gene3D" id="3.90.740.10">
    <property type="entry name" value="Valyl/Leucyl/Isoleucyl-tRNA synthetase, editing domain"/>
    <property type="match status" value="1"/>
</dbReference>
<dbReference type="InterPro" id="IPR001412">
    <property type="entry name" value="aa-tRNA-synth_I_CS"/>
</dbReference>
<evidence type="ECO:0000256" key="3">
    <source>
        <dbReference type="ARBA" id="ARBA00013169"/>
    </source>
</evidence>
<evidence type="ECO:0000256" key="13">
    <source>
        <dbReference type="SAM" id="Coils"/>
    </source>
</evidence>
<comment type="similarity">
    <text evidence="2 12">Belongs to the class-I aminoacyl-tRNA synthetase family.</text>
</comment>
<evidence type="ECO:0000259" key="15">
    <source>
        <dbReference type="Pfam" id="PF08264"/>
    </source>
</evidence>
<dbReference type="NCBIfam" id="NF004349">
    <property type="entry name" value="PRK05729.1"/>
    <property type="match status" value="1"/>
</dbReference>
<dbReference type="GO" id="GO:0002161">
    <property type="term" value="F:aminoacyl-tRNA deacylase activity"/>
    <property type="evidence" value="ECO:0007669"/>
    <property type="project" value="InterPro"/>
</dbReference>
<dbReference type="FunFam" id="3.40.50.620:FF:000078">
    <property type="entry name" value="Valine--tRNA ligase, mitochondrial"/>
    <property type="match status" value="1"/>
</dbReference>
<evidence type="ECO:0000256" key="9">
    <source>
        <dbReference type="ARBA" id="ARBA00023146"/>
    </source>
</evidence>
<dbReference type="Pfam" id="PF08264">
    <property type="entry name" value="Anticodon_1"/>
    <property type="match status" value="1"/>
</dbReference>
<dbReference type="SUPFAM" id="SSF47323">
    <property type="entry name" value="Anticodon-binding domain of a subclass of class I aminoacyl-tRNA synthetases"/>
    <property type="match status" value="1"/>
</dbReference>
<dbReference type="GO" id="GO:0006438">
    <property type="term" value="P:valyl-tRNA aminoacylation"/>
    <property type="evidence" value="ECO:0007669"/>
    <property type="project" value="InterPro"/>
</dbReference>
<reference evidence="16 17" key="1">
    <citation type="submission" date="2020-02" db="EMBL/GenBank/DDBJ databases">
        <authorList>
            <person name="Ferguson B K."/>
        </authorList>
    </citation>
    <scope>NUCLEOTIDE SEQUENCE [LARGE SCALE GENOMIC DNA]</scope>
</reference>
<dbReference type="GO" id="GO:0005829">
    <property type="term" value="C:cytosol"/>
    <property type="evidence" value="ECO:0007669"/>
    <property type="project" value="TreeGrafter"/>
</dbReference>
<accession>A0A6H5IZ78</accession>
<dbReference type="InterPro" id="IPR033705">
    <property type="entry name" value="Anticodon_Ia_Val"/>
</dbReference>
<dbReference type="EMBL" id="CADCXV010001249">
    <property type="protein sequence ID" value="CAB0042954.1"/>
    <property type="molecule type" value="Genomic_DNA"/>
</dbReference>
<dbReference type="InterPro" id="IPR002300">
    <property type="entry name" value="aa-tRNA-synth_Ia"/>
</dbReference>
<feature type="domain" description="Methionyl/Valyl/Leucyl/Isoleucyl-tRNA synthetase anticodon-binding" evidence="15">
    <location>
        <begin position="701"/>
        <end position="841"/>
    </location>
</feature>
<dbReference type="EC" id="6.1.1.9" evidence="3"/>
<keyword evidence="5 12" id="KW-0436">Ligase</keyword>